<evidence type="ECO:0000313" key="5">
    <source>
        <dbReference type="EnsemblPlants" id="cds.evm.model.03.1628"/>
    </source>
</evidence>
<dbReference type="AlphaFoldDB" id="A0A803P615"/>
<reference evidence="5" key="2">
    <citation type="submission" date="2021-03" db="UniProtKB">
        <authorList>
            <consortium name="EnsemblPlants"/>
        </authorList>
    </citation>
    <scope>IDENTIFICATION</scope>
</reference>
<evidence type="ECO:0000256" key="1">
    <source>
        <dbReference type="ARBA" id="ARBA00004167"/>
    </source>
</evidence>
<reference evidence="5" key="1">
    <citation type="submission" date="2018-11" db="EMBL/GenBank/DDBJ databases">
        <authorList>
            <person name="Grassa J C."/>
        </authorList>
    </citation>
    <scope>NUCLEOTIDE SEQUENCE [LARGE SCALE GENOMIC DNA]</scope>
</reference>
<accession>A0A803P615</accession>
<evidence type="ECO:0000259" key="4">
    <source>
        <dbReference type="Pfam" id="PF13947"/>
    </source>
</evidence>
<feature type="signal peptide" evidence="3">
    <location>
        <begin position="1"/>
        <end position="25"/>
    </location>
</feature>
<feature type="domain" description="Wall-associated receptor kinase galacturonan-binding" evidence="4">
    <location>
        <begin position="29"/>
        <end position="85"/>
    </location>
</feature>
<evidence type="ECO:0000256" key="3">
    <source>
        <dbReference type="SAM" id="SignalP"/>
    </source>
</evidence>
<protein>
    <recommendedName>
        <fullName evidence="4">Wall-associated receptor kinase galacturonan-binding domain-containing protein</fullName>
    </recommendedName>
</protein>
<dbReference type="OMA" id="CATRADY"/>
<dbReference type="PANTHER" id="PTHR33355">
    <property type="entry name" value="WALL-ASSOCIATED RECEPTOR KINASE CARBOXY-TERMINAL PROTEIN-RELATED"/>
    <property type="match status" value="1"/>
</dbReference>
<dbReference type="EMBL" id="UZAU01000326">
    <property type="status" value="NOT_ANNOTATED_CDS"/>
    <property type="molecule type" value="Genomic_DNA"/>
</dbReference>
<keyword evidence="2 3" id="KW-0732">Signal</keyword>
<dbReference type="Gramene" id="evm.model.03.1628">
    <property type="protein sequence ID" value="cds.evm.model.03.1628"/>
    <property type="gene ID" value="evm.TU.03.1628"/>
</dbReference>
<dbReference type="GO" id="GO:0030247">
    <property type="term" value="F:polysaccharide binding"/>
    <property type="evidence" value="ECO:0007669"/>
    <property type="project" value="InterPro"/>
</dbReference>
<proteinExistence type="predicted"/>
<dbReference type="EMBL" id="UZAU01000325">
    <property type="status" value="NOT_ANNOTATED_CDS"/>
    <property type="molecule type" value="Genomic_DNA"/>
</dbReference>
<dbReference type="Pfam" id="PF13947">
    <property type="entry name" value="GUB_WAK_bind"/>
    <property type="match status" value="1"/>
</dbReference>
<evidence type="ECO:0000313" key="6">
    <source>
        <dbReference type="Proteomes" id="UP000596661"/>
    </source>
</evidence>
<organism evidence="5 6">
    <name type="scientific">Cannabis sativa</name>
    <name type="common">Hemp</name>
    <name type="synonym">Marijuana</name>
    <dbReference type="NCBI Taxonomy" id="3483"/>
    <lineage>
        <taxon>Eukaryota</taxon>
        <taxon>Viridiplantae</taxon>
        <taxon>Streptophyta</taxon>
        <taxon>Embryophyta</taxon>
        <taxon>Tracheophyta</taxon>
        <taxon>Spermatophyta</taxon>
        <taxon>Magnoliopsida</taxon>
        <taxon>eudicotyledons</taxon>
        <taxon>Gunneridae</taxon>
        <taxon>Pentapetalae</taxon>
        <taxon>rosids</taxon>
        <taxon>fabids</taxon>
        <taxon>Rosales</taxon>
        <taxon>Cannabaceae</taxon>
        <taxon>Cannabis</taxon>
    </lineage>
</organism>
<keyword evidence="6" id="KW-1185">Reference proteome</keyword>
<sequence length="394" mass="42795">MATPRFLYLFTAVLILTLIIDSATSIEQCPNCGNKTVPYPLSTTSTCGDQSYKIRCETGTLIFDTLNNSYPITSISASAQRLVIAPSQLLPSTCVTSDISHQGIQLNSSLPFNVTSSNTIMYLNCSDSLLRSPLNCSSSSLCNTFLNSSDGGGFATCRDRSLMCCTFRAGGSSNSYMIRVRESGCSAYTSFVNLNPTFPVGRWPDPGLEIQWVSPREPVCGGQSDCAVDGGKSTCGPDATSDGGVNRCFCNTGLVWDPIQGLCTKNVTCQDLDGCSNSKRTALIAVATSLVKRKVITDVACSVCRQAWESVGHVFFGCHYAKNVLRLMHQSFDWKKVVSMYKGDYLKFLASSHTKAEFEQIICTLWCIWSEGNQVVHSKKSRSASALAAFSLQY</sequence>
<comment type="subcellular location">
    <subcellularLocation>
        <location evidence="1">Membrane</location>
        <topology evidence="1">Single-pass membrane protein</topology>
    </subcellularLocation>
</comment>
<dbReference type="GO" id="GO:0016020">
    <property type="term" value="C:membrane"/>
    <property type="evidence" value="ECO:0007669"/>
    <property type="project" value="UniProtKB-SubCell"/>
</dbReference>
<dbReference type="InterPro" id="IPR025287">
    <property type="entry name" value="WAK_GUB"/>
</dbReference>
<feature type="chain" id="PRO_5031067151" description="Wall-associated receptor kinase galacturonan-binding domain-containing protein" evidence="3">
    <location>
        <begin position="26"/>
        <end position="394"/>
    </location>
</feature>
<dbReference type="Proteomes" id="UP000596661">
    <property type="component" value="Chromosome 3"/>
</dbReference>
<dbReference type="EnsemblPlants" id="evm.model.03.1628">
    <property type="protein sequence ID" value="cds.evm.model.03.1628"/>
    <property type="gene ID" value="evm.TU.03.1628"/>
</dbReference>
<evidence type="ECO:0000256" key="2">
    <source>
        <dbReference type="ARBA" id="ARBA00022729"/>
    </source>
</evidence>
<dbReference type="PANTHER" id="PTHR33355:SF15">
    <property type="entry name" value="WALL-ASSOCIATED RECEPTOR KINASE GALACTURONAN-BINDING DOMAIN-CONTAINING PROTEIN"/>
    <property type="match status" value="1"/>
</dbReference>
<name>A0A803P615_CANSA</name>